<dbReference type="AlphaFoldDB" id="U4UNY8"/>
<dbReference type="GO" id="GO:0003676">
    <property type="term" value="F:nucleic acid binding"/>
    <property type="evidence" value="ECO:0007669"/>
    <property type="project" value="InterPro"/>
</dbReference>
<feature type="non-terminal residue" evidence="1">
    <location>
        <position position="1"/>
    </location>
</feature>
<protein>
    <submittedName>
        <fullName evidence="1">Uncharacterized protein</fullName>
    </submittedName>
</protein>
<dbReference type="Proteomes" id="UP000030742">
    <property type="component" value="Unassembled WGS sequence"/>
</dbReference>
<dbReference type="Gene3D" id="3.30.420.10">
    <property type="entry name" value="Ribonuclease H-like superfamily/Ribonuclease H"/>
    <property type="match status" value="1"/>
</dbReference>
<dbReference type="EMBL" id="KB632304">
    <property type="protein sequence ID" value="ERL91841.1"/>
    <property type="molecule type" value="Genomic_DNA"/>
</dbReference>
<accession>U4UNY8</accession>
<dbReference type="InterPro" id="IPR036397">
    <property type="entry name" value="RNaseH_sf"/>
</dbReference>
<proteinExistence type="predicted"/>
<dbReference type="STRING" id="77166.U4UNY8"/>
<evidence type="ECO:0000313" key="1">
    <source>
        <dbReference type="EMBL" id="ERL91841.1"/>
    </source>
</evidence>
<dbReference type="PANTHER" id="PTHR47326:SF1">
    <property type="entry name" value="HTH PSQ-TYPE DOMAIN-CONTAINING PROTEIN"/>
    <property type="match status" value="1"/>
</dbReference>
<feature type="non-terminal residue" evidence="1">
    <location>
        <position position="159"/>
    </location>
</feature>
<dbReference type="PANTHER" id="PTHR47326">
    <property type="entry name" value="TRANSPOSABLE ELEMENT TC3 TRANSPOSASE-LIKE PROTEIN"/>
    <property type="match status" value="1"/>
</dbReference>
<organism evidence="1 2">
    <name type="scientific">Dendroctonus ponderosae</name>
    <name type="common">Mountain pine beetle</name>
    <dbReference type="NCBI Taxonomy" id="77166"/>
    <lineage>
        <taxon>Eukaryota</taxon>
        <taxon>Metazoa</taxon>
        <taxon>Ecdysozoa</taxon>
        <taxon>Arthropoda</taxon>
        <taxon>Hexapoda</taxon>
        <taxon>Insecta</taxon>
        <taxon>Pterygota</taxon>
        <taxon>Neoptera</taxon>
        <taxon>Endopterygota</taxon>
        <taxon>Coleoptera</taxon>
        <taxon>Polyphaga</taxon>
        <taxon>Cucujiformia</taxon>
        <taxon>Curculionidae</taxon>
        <taxon>Scolytinae</taxon>
        <taxon>Dendroctonus</taxon>
    </lineage>
</organism>
<name>U4UNY8_DENPD</name>
<reference evidence="1 2" key="1">
    <citation type="journal article" date="2013" name="Genome Biol.">
        <title>Draft genome of the mountain pine beetle, Dendroctonus ponderosae Hopkins, a major forest pest.</title>
        <authorList>
            <person name="Keeling C.I."/>
            <person name="Yuen M.M."/>
            <person name="Liao N.Y."/>
            <person name="Docking T.R."/>
            <person name="Chan S.K."/>
            <person name="Taylor G.A."/>
            <person name="Palmquist D.L."/>
            <person name="Jackman S.D."/>
            <person name="Nguyen A."/>
            <person name="Li M."/>
            <person name="Henderson H."/>
            <person name="Janes J.K."/>
            <person name="Zhao Y."/>
            <person name="Pandoh P."/>
            <person name="Moore R."/>
            <person name="Sperling F.A."/>
            <person name="Huber D.P."/>
            <person name="Birol I."/>
            <person name="Jones S.J."/>
            <person name="Bohlmann J."/>
        </authorList>
    </citation>
    <scope>NUCLEOTIDE SEQUENCE</scope>
</reference>
<sequence length="159" mass="18605">QWRLWAKVCVLTRQQVGAEVKQLNISRTTLRKILNIDLGMYAYKVQLVQELKQIDHQQRFRFANWALNKLSDDPGIERKIIFPDEAHFHLGGYVNKQSRRIWSTENPHVVLNKPMHPDRVTNKVYTDNPQTIDHLKQNILNVSSQIAQIAQIDQKTANK</sequence>
<gene>
    <name evidence="1" type="ORF">D910_09166</name>
</gene>
<evidence type="ECO:0000313" key="2">
    <source>
        <dbReference type="Proteomes" id="UP000030742"/>
    </source>
</evidence>